<feature type="active site" description="Tele-phosphohistidine intermediate" evidence="2">
    <location>
        <position position="10"/>
    </location>
</feature>
<dbReference type="GO" id="GO:0004331">
    <property type="term" value="F:fructose-2,6-bisphosphate 2-phosphatase activity"/>
    <property type="evidence" value="ECO:0007669"/>
    <property type="project" value="TreeGrafter"/>
</dbReference>
<accession>A0A1I7FYE0</accession>
<feature type="binding site" evidence="3">
    <location>
        <position position="61"/>
    </location>
    <ligand>
        <name>substrate</name>
    </ligand>
</feature>
<evidence type="ECO:0000313" key="4">
    <source>
        <dbReference type="EMBL" id="SFU41177.1"/>
    </source>
</evidence>
<dbReference type="EMBL" id="FPBT01000004">
    <property type="protein sequence ID" value="SFU41177.1"/>
    <property type="molecule type" value="Genomic_DNA"/>
</dbReference>
<gene>
    <name evidence="4" type="ORF">SAMN05216508_10418</name>
</gene>
<dbReference type="STRING" id="155865.SAMN05216515_104113"/>
<protein>
    <submittedName>
        <fullName evidence="4">Probable phosphoglycerate mutase</fullName>
    </submittedName>
</protein>
<keyword evidence="5" id="KW-1185">Reference proteome</keyword>
<dbReference type="InterPro" id="IPR029033">
    <property type="entry name" value="His_PPase_superfam"/>
</dbReference>
<feature type="active site" description="Proton donor/acceptor" evidence="2">
    <location>
        <position position="85"/>
    </location>
</feature>
<dbReference type="PANTHER" id="PTHR46517">
    <property type="entry name" value="FRUCTOSE-2,6-BISPHOSPHATASE TIGAR"/>
    <property type="match status" value="1"/>
</dbReference>
<evidence type="ECO:0000256" key="3">
    <source>
        <dbReference type="PIRSR" id="PIRSR613078-2"/>
    </source>
</evidence>
<dbReference type="SMART" id="SM00855">
    <property type="entry name" value="PGAM"/>
    <property type="match status" value="1"/>
</dbReference>
<dbReference type="Pfam" id="PF00300">
    <property type="entry name" value="His_Phos_1"/>
    <property type="match status" value="1"/>
</dbReference>
<dbReference type="Proteomes" id="UP000198817">
    <property type="component" value="Unassembled WGS sequence"/>
</dbReference>
<dbReference type="RefSeq" id="WP_090470258.1">
    <property type="nucleotide sequence ID" value="NZ_FOWF01000004.1"/>
</dbReference>
<dbReference type="Gene3D" id="3.40.50.1240">
    <property type="entry name" value="Phosphoglycerate mutase-like"/>
    <property type="match status" value="1"/>
</dbReference>
<dbReference type="GO" id="GO:0005829">
    <property type="term" value="C:cytosol"/>
    <property type="evidence" value="ECO:0007669"/>
    <property type="project" value="TreeGrafter"/>
</dbReference>
<name>A0A1I7FYE0_9FIRM</name>
<evidence type="ECO:0000256" key="2">
    <source>
        <dbReference type="PIRSR" id="PIRSR613078-1"/>
    </source>
</evidence>
<dbReference type="GO" id="GO:0045820">
    <property type="term" value="P:negative regulation of glycolytic process"/>
    <property type="evidence" value="ECO:0007669"/>
    <property type="project" value="TreeGrafter"/>
</dbReference>
<dbReference type="OrthoDB" id="9783269at2"/>
<keyword evidence="1" id="KW-0378">Hydrolase</keyword>
<evidence type="ECO:0000313" key="5">
    <source>
        <dbReference type="Proteomes" id="UP000198817"/>
    </source>
</evidence>
<dbReference type="InterPro" id="IPR051695">
    <property type="entry name" value="Phosphoglycerate_Mutase"/>
</dbReference>
<organism evidence="4 5">
    <name type="scientific">Eubacterium pyruvativorans</name>
    <dbReference type="NCBI Taxonomy" id="155865"/>
    <lineage>
        <taxon>Bacteria</taxon>
        <taxon>Bacillati</taxon>
        <taxon>Bacillota</taxon>
        <taxon>Clostridia</taxon>
        <taxon>Eubacteriales</taxon>
        <taxon>Eubacteriaceae</taxon>
        <taxon>Eubacterium</taxon>
    </lineage>
</organism>
<proteinExistence type="predicted"/>
<feature type="binding site" evidence="3">
    <location>
        <begin position="9"/>
        <end position="16"/>
    </location>
    <ligand>
        <name>substrate</name>
    </ligand>
</feature>
<dbReference type="InterPro" id="IPR013078">
    <property type="entry name" value="His_Pase_superF_clade-1"/>
</dbReference>
<reference evidence="4 5" key="1">
    <citation type="submission" date="2016-10" db="EMBL/GenBank/DDBJ databases">
        <authorList>
            <person name="de Groot N.N."/>
        </authorList>
    </citation>
    <scope>NUCLEOTIDE SEQUENCE [LARGE SCALE GENOMIC DNA]</scope>
    <source>
        <strain evidence="4 5">KHGC13</strain>
    </source>
</reference>
<dbReference type="GO" id="GO:0043456">
    <property type="term" value="P:regulation of pentose-phosphate shunt"/>
    <property type="evidence" value="ECO:0007669"/>
    <property type="project" value="TreeGrafter"/>
</dbReference>
<dbReference type="SUPFAM" id="SSF53254">
    <property type="entry name" value="Phosphoglycerate mutase-like"/>
    <property type="match status" value="1"/>
</dbReference>
<dbReference type="AlphaFoldDB" id="A0A1I7FYE0"/>
<dbReference type="PANTHER" id="PTHR46517:SF1">
    <property type="entry name" value="FRUCTOSE-2,6-BISPHOSPHATASE TIGAR"/>
    <property type="match status" value="1"/>
</dbReference>
<dbReference type="CDD" id="cd07067">
    <property type="entry name" value="HP_PGM_like"/>
    <property type="match status" value="1"/>
</dbReference>
<sequence>MMTNVYFLRHGETDYNRKHRLQGQRDISLNETGRRQARETGAKFREKGIRFTRVYSSPLDRARETASLASGWTKEQVVTDDRLIEIDFGPIEGHVYEKLAPRARAYVDAPWDNAPVPGIESSDHLVRRTGDFLRWLARDLEESENPESPENVLIVTHGMALHGLMVALPGASEEERIRRWGEPLSNCSVFRSVFSEGVYSPPERLTKRLPTYRQEETE</sequence>
<evidence type="ECO:0000256" key="1">
    <source>
        <dbReference type="ARBA" id="ARBA00022801"/>
    </source>
</evidence>